<dbReference type="OrthoDB" id="3035283at2"/>
<reference evidence="2 3" key="1">
    <citation type="submission" date="2016-02" db="EMBL/GenBank/DDBJ databases">
        <title>Genome sequence of Tissierella creatinophila DSM 6911.</title>
        <authorList>
            <person name="Poehlein A."/>
            <person name="Daniel R."/>
        </authorList>
    </citation>
    <scope>NUCLEOTIDE SEQUENCE [LARGE SCALE GENOMIC DNA]</scope>
    <source>
        <strain evidence="2 3">DSM 6911</strain>
    </source>
</reference>
<evidence type="ECO:0000313" key="2">
    <source>
        <dbReference type="EMBL" id="OLS02872.1"/>
    </source>
</evidence>
<sequence length="163" mass="18567">MSDSTQLNILEDNDNFINDLIEITRKEDKELQGFIEEKLSLEKSTLSIEHINKNIESLRGMNNTQQALVKARARKFEEMNDPSKHLPILLALFGLVISLYNALIELPKLLKSESILGVTIVLNIAVIAGLALYANWLYRHTVKMHPTAVFFDTLINSIKFEDQ</sequence>
<organism evidence="2 3">
    <name type="scientific">Tissierella creatinophila DSM 6911</name>
    <dbReference type="NCBI Taxonomy" id="1123403"/>
    <lineage>
        <taxon>Bacteria</taxon>
        <taxon>Bacillati</taxon>
        <taxon>Bacillota</taxon>
        <taxon>Tissierellia</taxon>
        <taxon>Tissierellales</taxon>
        <taxon>Tissierellaceae</taxon>
        <taxon>Tissierella</taxon>
    </lineage>
</organism>
<keyword evidence="1" id="KW-0812">Transmembrane</keyword>
<dbReference type="AlphaFoldDB" id="A0A1U7M6C5"/>
<keyword evidence="3" id="KW-1185">Reference proteome</keyword>
<keyword evidence="1" id="KW-0472">Membrane</keyword>
<dbReference type="Proteomes" id="UP000186112">
    <property type="component" value="Unassembled WGS sequence"/>
</dbReference>
<feature type="transmembrane region" description="Helical" evidence="1">
    <location>
        <begin position="85"/>
        <end position="103"/>
    </location>
</feature>
<feature type="transmembrane region" description="Helical" evidence="1">
    <location>
        <begin position="115"/>
        <end position="138"/>
    </location>
</feature>
<comment type="caution">
    <text evidence="2">The sequence shown here is derived from an EMBL/GenBank/DDBJ whole genome shotgun (WGS) entry which is preliminary data.</text>
</comment>
<accession>A0A1U7M6C5</accession>
<evidence type="ECO:0000313" key="3">
    <source>
        <dbReference type="Proteomes" id="UP000186112"/>
    </source>
</evidence>
<evidence type="ECO:0000256" key="1">
    <source>
        <dbReference type="SAM" id="Phobius"/>
    </source>
</evidence>
<proteinExistence type="predicted"/>
<name>A0A1U7M6C5_TISCR</name>
<gene>
    <name evidence="2" type="ORF">TICRE_11450</name>
</gene>
<keyword evidence="1" id="KW-1133">Transmembrane helix</keyword>
<protein>
    <submittedName>
        <fullName evidence="2">Uncharacterized protein</fullName>
    </submittedName>
</protein>
<dbReference type="RefSeq" id="WP_075726013.1">
    <property type="nucleotide sequence ID" value="NZ_LTDM01000015.1"/>
</dbReference>
<dbReference type="EMBL" id="LTDM01000015">
    <property type="protein sequence ID" value="OLS02872.1"/>
    <property type="molecule type" value="Genomic_DNA"/>
</dbReference>